<dbReference type="PANTHER" id="PTHR30329">
    <property type="entry name" value="STATOR ELEMENT OF FLAGELLAR MOTOR COMPLEX"/>
    <property type="match status" value="1"/>
</dbReference>
<dbReference type="PANTHER" id="PTHR30329:SF21">
    <property type="entry name" value="LIPOPROTEIN YIAD-RELATED"/>
    <property type="match status" value="1"/>
</dbReference>
<keyword evidence="9" id="KW-0969">Cilium</keyword>
<dbReference type="InterPro" id="IPR028974">
    <property type="entry name" value="TSP_type-3_rpt"/>
</dbReference>
<dbReference type="Pfam" id="PF00691">
    <property type="entry name" value="OmpA"/>
    <property type="match status" value="1"/>
</dbReference>
<dbReference type="PROSITE" id="PS51123">
    <property type="entry name" value="OMPA_2"/>
    <property type="match status" value="1"/>
</dbReference>
<feature type="signal peptide" evidence="7">
    <location>
        <begin position="1"/>
        <end position="21"/>
    </location>
</feature>
<evidence type="ECO:0000256" key="6">
    <source>
        <dbReference type="SAM" id="MobiDB-lite"/>
    </source>
</evidence>
<dbReference type="PRINTS" id="PR01021">
    <property type="entry name" value="OMPADOMAIN"/>
</dbReference>
<dbReference type="PRINTS" id="PR01023">
    <property type="entry name" value="NAFLGMOTY"/>
</dbReference>
<feature type="region of interest" description="Disordered" evidence="6">
    <location>
        <begin position="524"/>
        <end position="545"/>
    </location>
</feature>
<feature type="domain" description="OmpA-like" evidence="8">
    <location>
        <begin position="438"/>
        <end position="556"/>
    </location>
</feature>
<dbReference type="GO" id="GO:0009279">
    <property type="term" value="C:cell outer membrane"/>
    <property type="evidence" value="ECO:0007669"/>
    <property type="project" value="UniProtKB-SubCell"/>
</dbReference>
<dbReference type="InterPro" id="IPR036737">
    <property type="entry name" value="OmpA-like_sf"/>
</dbReference>
<dbReference type="AlphaFoldDB" id="A0A017SYI9"/>
<keyword evidence="2 7" id="KW-0732">Signal</keyword>
<feature type="compositionally biased region" description="Acidic residues" evidence="6">
    <location>
        <begin position="397"/>
        <end position="408"/>
    </location>
</feature>
<evidence type="ECO:0000256" key="1">
    <source>
        <dbReference type="ARBA" id="ARBA00004442"/>
    </source>
</evidence>
<dbReference type="GO" id="GO:0005509">
    <property type="term" value="F:calcium ion binding"/>
    <property type="evidence" value="ECO:0007669"/>
    <property type="project" value="InterPro"/>
</dbReference>
<feature type="chain" id="PRO_5001500009" evidence="7">
    <location>
        <begin position="22"/>
        <end position="560"/>
    </location>
</feature>
<evidence type="ECO:0000313" key="10">
    <source>
        <dbReference type="Proteomes" id="UP000019678"/>
    </source>
</evidence>
<organism evidence="9 10">
    <name type="scientific">Chondromyces apiculatus DSM 436</name>
    <dbReference type="NCBI Taxonomy" id="1192034"/>
    <lineage>
        <taxon>Bacteria</taxon>
        <taxon>Pseudomonadati</taxon>
        <taxon>Myxococcota</taxon>
        <taxon>Polyangia</taxon>
        <taxon>Polyangiales</taxon>
        <taxon>Polyangiaceae</taxon>
        <taxon>Chondromyces</taxon>
    </lineage>
</organism>
<proteinExistence type="predicted"/>
<dbReference type="CDD" id="cd07185">
    <property type="entry name" value="OmpA_C-like"/>
    <property type="match status" value="1"/>
</dbReference>
<dbReference type="GO" id="GO:0007155">
    <property type="term" value="P:cell adhesion"/>
    <property type="evidence" value="ECO:0007669"/>
    <property type="project" value="InterPro"/>
</dbReference>
<feature type="region of interest" description="Disordered" evidence="6">
    <location>
        <begin position="334"/>
        <end position="428"/>
    </location>
</feature>
<dbReference type="EMBL" id="ASRX01000067">
    <property type="protein sequence ID" value="EYF02013.1"/>
    <property type="molecule type" value="Genomic_DNA"/>
</dbReference>
<reference evidence="9 10" key="1">
    <citation type="submission" date="2013-05" db="EMBL/GenBank/DDBJ databases">
        <title>Genome assembly of Chondromyces apiculatus DSM 436.</title>
        <authorList>
            <person name="Sharma G."/>
            <person name="Khatri I."/>
            <person name="Kaur C."/>
            <person name="Mayilraj S."/>
            <person name="Subramanian S."/>
        </authorList>
    </citation>
    <scope>NUCLEOTIDE SEQUENCE [LARGE SCALE GENOMIC DNA]</scope>
    <source>
        <strain evidence="9 10">DSM 436</strain>
    </source>
</reference>
<dbReference type="eggNOG" id="COG2885">
    <property type="taxonomic scope" value="Bacteria"/>
</dbReference>
<evidence type="ECO:0000256" key="2">
    <source>
        <dbReference type="ARBA" id="ARBA00022729"/>
    </source>
</evidence>
<name>A0A017SYI9_9BACT</name>
<feature type="compositionally biased region" description="Basic and acidic residues" evidence="6">
    <location>
        <begin position="347"/>
        <end position="358"/>
    </location>
</feature>
<dbReference type="Gene3D" id="4.10.1080.10">
    <property type="entry name" value="TSP type-3 repeat"/>
    <property type="match status" value="1"/>
</dbReference>
<feature type="compositionally biased region" description="Basic and acidic residues" evidence="6">
    <location>
        <begin position="365"/>
        <end position="382"/>
    </location>
</feature>
<dbReference type="InterPro" id="IPR003367">
    <property type="entry name" value="Thrombospondin_3-like_rpt"/>
</dbReference>
<evidence type="ECO:0000256" key="7">
    <source>
        <dbReference type="SAM" id="SignalP"/>
    </source>
</evidence>
<keyword evidence="10" id="KW-1185">Reference proteome</keyword>
<comment type="subcellular location">
    <subcellularLocation>
        <location evidence="1">Cell outer membrane</location>
    </subcellularLocation>
</comment>
<evidence type="ECO:0000313" key="9">
    <source>
        <dbReference type="EMBL" id="EYF02013.1"/>
    </source>
</evidence>
<dbReference type="SUPFAM" id="SSF103647">
    <property type="entry name" value="TSP type-3 repeat"/>
    <property type="match status" value="1"/>
</dbReference>
<accession>A0A017SYI9</accession>
<comment type="caution">
    <text evidence="9">The sequence shown here is derived from an EMBL/GenBank/DDBJ whole genome shotgun (WGS) entry which is preliminary data.</text>
</comment>
<dbReference type="InterPro" id="IPR006665">
    <property type="entry name" value="OmpA-like"/>
</dbReference>
<dbReference type="STRING" id="1192034.CAP_7492"/>
<dbReference type="InterPro" id="IPR050330">
    <property type="entry name" value="Bact_OuterMem_StrucFunc"/>
</dbReference>
<keyword evidence="9" id="KW-0282">Flagellum</keyword>
<protein>
    <submittedName>
        <fullName evidence="9">Flagellar motor rotation protein MotB</fullName>
    </submittedName>
</protein>
<dbReference type="SUPFAM" id="SSF103088">
    <property type="entry name" value="OmpA-like"/>
    <property type="match status" value="1"/>
</dbReference>
<dbReference type="InterPro" id="IPR006664">
    <property type="entry name" value="OMP_bac"/>
</dbReference>
<gene>
    <name evidence="9" type="ORF">CAP_7492</name>
</gene>
<keyword evidence="3 5" id="KW-0472">Membrane</keyword>
<dbReference type="Pfam" id="PF02412">
    <property type="entry name" value="TSP_3"/>
    <property type="match status" value="1"/>
</dbReference>
<dbReference type="Proteomes" id="UP000019678">
    <property type="component" value="Unassembled WGS sequence"/>
</dbReference>
<evidence type="ECO:0000256" key="3">
    <source>
        <dbReference type="ARBA" id="ARBA00023136"/>
    </source>
</evidence>
<keyword evidence="4" id="KW-0998">Cell outer membrane</keyword>
<dbReference type="Gene3D" id="3.30.1330.60">
    <property type="entry name" value="OmpA-like domain"/>
    <property type="match status" value="1"/>
</dbReference>
<evidence type="ECO:0000256" key="5">
    <source>
        <dbReference type="PROSITE-ProRule" id="PRU00473"/>
    </source>
</evidence>
<sequence>MRRGVALVMAATALAPAVATAQDRTFYLDRLRIGGAPEDGLGVWRPQMDKQTRIFGQLGMGFSLNPLRSDNYVDDERLEEQLAGNPVDRQLITYFNAGAEFFNRVAIQASFPLIVNQAGATTGLNAAGATIPGISERVGPAPVSPMDLRLDARVILYRTPDEAFKLAVTGAVFVPTGNDLEYAGDKNVSGSFGAAAEYDFRRFFVTVNVGAAIRPPAQLNELYVGSELTYGAAGYVPLLDNRLRVGAEIFGSFGLRPETLGELDASPIEWMAAGKYFLTKGRQLFVGAGAGSRLSGGYAPDFRGLVVFGGAFNIADVETRAPDFRFVIEKEKDRDGDGYPDVIDVCPEDKEDGKEPKSSDGCPDMPDRDHDGIPDVVDKCPDEPEDMDGIDDRDGCPEADADQDTVPDAEDKCPKEPGQPVAEDPSKNGCPYYIRRISGSAEIQILKQVEFEFDKWTILPRSFPILDEVVRLLKANPEIKLVSIEGHTDNQGTVDYNQKLSESRTNAVRLYLINRGVERPRLISKGFGSTKPLDSNDTEQGRQRNRRVEFHIVTQAIEGR</sequence>
<keyword evidence="9" id="KW-0966">Cell projection</keyword>
<evidence type="ECO:0000259" key="8">
    <source>
        <dbReference type="PROSITE" id="PS51123"/>
    </source>
</evidence>
<evidence type="ECO:0000256" key="4">
    <source>
        <dbReference type="ARBA" id="ARBA00023237"/>
    </source>
</evidence>